<evidence type="ECO:0000313" key="2">
    <source>
        <dbReference type="EMBL" id="CRZ34382.1"/>
    </source>
</evidence>
<dbReference type="EMBL" id="CVTD020000015">
    <property type="protein sequence ID" value="CRZ34382.1"/>
    <property type="molecule type" value="Genomic_DNA"/>
</dbReference>
<sequence>MKKRLRYIAYALTGLALFAAILITKEKISAQAAGKVYLNETDLTLELGHYRTLKVNGTSQKVTWKSANTKAATVTSGGKVTAMGWGSTKIYAYVGDKTLTCKVTIVQMNKKDITLAPKGTYQLTLWGADKNVTWKSSNTKVATVSDDGLVTAVGKGSATITATFNGKNITSNVNVIELTLNHESAVLEYDGKFSLTRDGFGNVIKLSASGTKDKVTWTTSDKKVADVDSNGKVTAKGPGTAIITATANGLKATCEVNVLKISKNELTLKKGETYSLNVLGTDSDINWFSNKNSVATVDENGLVTAKAPGTAKIIAEVGDKLVRCIVTVK</sequence>
<dbReference type="InterPro" id="IPR003343">
    <property type="entry name" value="Big_2"/>
</dbReference>
<dbReference type="InterPro" id="IPR045197">
    <property type="entry name" value="NUP210-like"/>
</dbReference>
<feature type="domain" description="BIG2" evidence="1">
    <location>
        <begin position="256"/>
        <end position="327"/>
    </location>
</feature>
<dbReference type="SUPFAM" id="SSF49373">
    <property type="entry name" value="Invasin/intimin cell-adhesion fragments"/>
    <property type="match status" value="4"/>
</dbReference>
<feature type="domain" description="BIG2" evidence="1">
    <location>
        <begin position="106"/>
        <end position="173"/>
    </location>
</feature>
<protein>
    <recommendedName>
        <fullName evidence="1">BIG2 domain-containing protein</fullName>
    </recommendedName>
</protein>
<feature type="domain" description="BIG2" evidence="1">
    <location>
        <begin position="32"/>
        <end position="104"/>
    </location>
</feature>
<dbReference type="InterPro" id="IPR008964">
    <property type="entry name" value="Invasin/intimin_cell_adhesion"/>
</dbReference>
<organism evidence="2 3">
    <name type="scientific">Herbinix hemicellulosilytica</name>
    <dbReference type="NCBI Taxonomy" id="1564487"/>
    <lineage>
        <taxon>Bacteria</taxon>
        <taxon>Bacillati</taxon>
        <taxon>Bacillota</taxon>
        <taxon>Clostridia</taxon>
        <taxon>Lachnospirales</taxon>
        <taxon>Lachnospiraceae</taxon>
        <taxon>Herbinix</taxon>
    </lineage>
</organism>
<feature type="domain" description="BIG2" evidence="1">
    <location>
        <begin position="174"/>
        <end position="255"/>
    </location>
</feature>
<dbReference type="Gene3D" id="2.60.40.1080">
    <property type="match status" value="4"/>
</dbReference>
<reference evidence="2 3" key="1">
    <citation type="submission" date="2015-06" db="EMBL/GenBank/DDBJ databases">
        <authorList>
            <person name="Wibberg Daniel"/>
        </authorList>
    </citation>
    <scope>NUCLEOTIDE SEQUENCE [LARGE SCALE GENOMIC DNA]</scope>
    <source>
        <strain evidence="2 3">T3/55T</strain>
    </source>
</reference>
<evidence type="ECO:0000313" key="3">
    <source>
        <dbReference type="Proteomes" id="UP000236497"/>
    </source>
</evidence>
<dbReference type="PANTHER" id="PTHR23019">
    <property type="entry name" value="NUCLEAR PORE MEMBRANE GLYCOPROTEIN GP210-RELATED"/>
    <property type="match status" value="1"/>
</dbReference>
<dbReference type="Pfam" id="PF02368">
    <property type="entry name" value="Big_2"/>
    <property type="match status" value="4"/>
</dbReference>
<dbReference type="OrthoDB" id="189537at2"/>
<keyword evidence="3" id="KW-1185">Reference proteome</keyword>
<evidence type="ECO:0000259" key="1">
    <source>
        <dbReference type="SMART" id="SM00635"/>
    </source>
</evidence>
<gene>
    <name evidence="2" type="ORF">HHT355_1180</name>
</gene>
<dbReference type="RefSeq" id="WP_103202498.1">
    <property type="nucleotide sequence ID" value="NZ_CVTD020000015.1"/>
</dbReference>
<dbReference type="PANTHER" id="PTHR23019:SF0">
    <property type="entry name" value="NUCLEAR PORE MEMBRANE GLYCOPROTEIN 210"/>
    <property type="match status" value="1"/>
</dbReference>
<dbReference type="SMART" id="SM00635">
    <property type="entry name" value="BID_2"/>
    <property type="match status" value="4"/>
</dbReference>
<proteinExistence type="predicted"/>
<name>A0A0H5SFW4_HERHM</name>
<dbReference type="Proteomes" id="UP000236497">
    <property type="component" value="Unassembled WGS sequence"/>
</dbReference>
<accession>A0A0H5SFW4</accession>
<dbReference type="AlphaFoldDB" id="A0A0H5SFW4"/>